<proteinExistence type="predicted"/>
<organism evidence="2 3">
    <name type="scientific">Phytophthora palmivora</name>
    <dbReference type="NCBI Taxonomy" id="4796"/>
    <lineage>
        <taxon>Eukaryota</taxon>
        <taxon>Sar</taxon>
        <taxon>Stramenopiles</taxon>
        <taxon>Oomycota</taxon>
        <taxon>Peronosporomycetes</taxon>
        <taxon>Peronosporales</taxon>
        <taxon>Peronosporaceae</taxon>
        <taxon>Phytophthora</taxon>
    </lineage>
</organism>
<evidence type="ECO:0000313" key="2">
    <source>
        <dbReference type="EMBL" id="POM69894.1"/>
    </source>
</evidence>
<reference evidence="2 3" key="1">
    <citation type="journal article" date="2017" name="Genome Biol. Evol.">
        <title>Phytophthora megakarya and P. palmivora, closely related causal agents of cacao black pod rot, underwent increases in genome sizes and gene numbers by different mechanisms.</title>
        <authorList>
            <person name="Ali S.S."/>
            <person name="Shao J."/>
            <person name="Lary D.J."/>
            <person name="Kronmiller B."/>
            <person name="Shen D."/>
            <person name="Strem M.D."/>
            <person name="Amoako-Attah I."/>
            <person name="Akrofi A.Y."/>
            <person name="Begoude B.A."/>
            <person name="Ten Hoopen G.M."/>
            <person name="Coulibaly K."/>
            <person name="Kebe B.I."/>
            <person name="Melnick R.L."/>
            <person name="Guiltinan M.J."/>
            <person name="Tyler B.M."/>
            <person name="Meinhardt L.W."/>
            <person name="Bailey B.A."/>
        </authorList>
    </citation>
    <scope>NUCLEOTIDE SEQUENCE [LARGE SCALE GENOMIC DNA]</scope>
    <source>
        <strain evidence="3">sbr112.9</strain>
    </source>
</reference>
<protein>
    <recommendedName>
        <fullName evidence="1">MULE transposase domain-containing protein</fullName>
    </recommendedName>
</protein>
<gene>
    <name evidence="2" type="ORF">PHPALM_13795</name>
</gene>
<evidence type="ECO:0000259" key="1">
    <source>
        <dbReference type="Pfam" id="PF10551"/>
    </source>
</evidence>
<dbReference type="Pfam" id="PF10551">
    <property type="entry name" value="MULE"/>
    <property type="match status" value="1"/>
</dbReference>
<dbReference type="AlphaFoldDB" id="A0A2P4XWE7"/>
<dbReference type="EMBL" id="NCKW01007813">
    <property type="protein sequence ID" value="POM69894.1"/>
    <property type="molecule type" value="Genomic_DNA"/>
</dbReference>
<keyword evidence="3" id="KW-1185">Reference proteome</keyword>
<evidence type="ECO:0000313" key="3">
    <source>
        <dbReference type="Proteomes" id="UP000237271"/>
    </source>
</evidence>
<dbReference type="InterPro" id="IPR018289">
    <property type="entry name" value="MULE_transposase_dom"/>
</dbReference>
<name>A0A2P4XWE7_9STRA</name>
<dbReference type="Proteomes" id="UP000237271">
    <property type="component" value="Unassembled WGS sequence"/>
</dbReference>
<sequence>MFHYRASGVFVPVFYILVTCRTGDSYWDMIHCVVQATDQQIEPAEIVCDFESGLVNALQTQFANAIILGCLFHLKQTLRRAMKRYAIPDEECQIPMTIGVLDTLAVMEHGQVRKGMKWAKREVKPRCAVAGLTYSTEKWGRIGTTLAWLDQYTNEVWNVFGLNNALIARTNNPLERFNRELNSRFPRPHPSMATFVTVINTLSSE</sequence>
<feature type="domain" description="MULE transposase" evidence="1">
    <location>
        <begin position="7"/>
        <end position="76"/>
    </location>
</feature>
<comment type="caution">
    <text evidence="2">The sequence shown here is derived from an EMBL/GenBank/DDBJ whole genome shotgun (WGS) entry which is preliminary data.</text>
</comment>
<accession>A0A2P4XWE7</accession>
<dbReference type="OrthoDB" id="120963at2759"/>